<feature type="transmembrane region" description="Helical" evidence="8">
    <location>
        <begin position="138"/>
        <end position="163"/>
    </location>
</feature>
<comment type="similarity">
    <text evidence="2 8">Belongs to the 4-toluene sulfonate uptake permease (TSUP) (TC 2.A.102) family.</text>
</comment>
<evidence type="ECO:0000256" key="8">
    <source>
        <dbReference type="RuleBase" id="RU363041"/>
    </source>
</evidence>
<dbReference type="AlphaFoldDB" id="A0A261SHM1"/>
<dbReference type="InterPro" id="IPR052017">
    <property type="entry name" value="TSUP"/>
</dbReference>
<keyword evidence="3" id="KW-0813">Transport</keyword>
<evidence type="ECO:0000313" key="9">
    <source>
        <dbReference type="EMBL" id="OZI36541.1"/>
    </source>
</evidence>
<evidence type="ECO:0000256" key="4">
    <source>
        <dbReference type="ARBA" id="ARBA00022475"/>
    </source>
</evidence>
<dbReference type="GO" id="GO:0005886">
    <property type="term" value="C:plasma membrane"/>
    <property type="evidence" value="ECO:0007669"/>
    <property type="project" value="UniProtKB-SubCell"/>
</dbReference>
<feature type="transmembrane region" description="Helical" evidence="8">
    <location>
        <begin position="238"/>
        <end position="253"/>
    </location>
</feature>
<feature type="transmembrane region" description="Helical" evidence="8">
    <location>
        <begin position="175"/>
        <end position="200"/>
    </location>
</feature>
<dbReference type="EMBL" id="NEVL01000003">
    <property type="protein sequence ID" value="OZI36541.1"/>
    <property type="molecule type" value="Genomic_DNA"/>
</dbReference>
<feature type="transmembrane region" description="Helical" evidence="8">
    <location>
        <begin position="206"/>
        <end position="226"/>
    </location>
</feature>
<evidence type="ECO:0000256" key="5">
    <source>
        <dbReference type="ARBA" id="ARBA00022692"/>
    </source>
</evidence>
<keyword evidence="6 8" id="KW-1133">Transmembrane helix</keyword>
<sequence length="254" mass="25740">MHAYLDFYLDAGLALSAMVFGTFLLAGTVKGCIGLGLPTVAVGLLSLTMPAPQAAALLVVPSIVTNVWQCVVGGHFAALLRRLAPMLVAICVGNAVGVLWLAGTAVAGAGSLLGCALLLYAVLGLAAVRMQVPPQAEWWLGPLTGAATGLITAATGVFVIPSVPYLQALGLERNTLVQAMGIAFMVSTLAMAGGLIYSGALGGAEASASVLAVAPALVGMALGGWLRQRVSEKVFKRGFFIALFLLGGHLLLAG</sequence>
<evidence type="ECO:0000256" key="1">
    <source>
        <dbReference type="ARBA" id="ARBA00004651"/>
    </source>
</evidence>
<gene>
    <name evidence="9" type="ORF">CEG14_16310</name>
</gene>
<feature type="transmembrane region" description="Helical" evidence="8">
    <location>
        <begin position="109"/>
        <end position="132"/>
    </location>
</feature>
<dbReference type="InterPro" id="IPR002781">
    <property type="entry name" value="TM_pro_TauE-like"/>
</dbReference>
<feature type="transmembrane region" description="Helical" evidence="8">
    <location>
        <begin position="20"/>
        <end position="47"/>
    </location>
</feature>
<organism evidence="9 10">
    <name type="scientific">Bordetella genomosp. 1</name>
    <dbReference type="NCBI Taxonomy" id="1395607"/>
    <lineage>
        <taxon>Bacteria</taxon>
        <taxon>Pseudomonadati</taxon>
        <taxon>Pseudomonadota</taxon>
        <taxon>Betaproteobacteria</taxon>
        <taxon>Burkholderiales</taxon>
        <taxon>Alcaligenaceae</taxon>
        <taxon>Bordetella</taxon>
    </lineage>
</organism>
<dbReference type="RefSeq" id="WP_094827345.1">
    <property type="nucleotide sequence ID" value="NZ_NEVL01000003.1"/>
</dbReference>
<keyword evidence="5 8" id="KW-0812">Transmembrane</keyword>
<evidence type="ECO:0000256" key="7">
    <source>
        <dbReference type="ARBA" id="ARBA00023136"/>
    </source>
</evidence>
<evidence type="ECO:0000313" key="10">
    <source>
        <dbReference type="Proteomes" id="UP000217005"/>
    </source>
</evidence>
<accession>A0A261SHM1</accession>
<protein>
    <recommendedName>
        <fullName evidence="8">Probable membrane transporter protein</fullName>
    </recommendedName>
</protein>
<feature type="transmembrane region" description="Helical" evidence="8">
    <location>
        <begin position="83"/>
        <end position="102"/>
    </location>
</feature>
<comment type="caution">
    <text evidence="9">The sequence shown here is derived from an EMBL/GenBank/DDBJ whole genome shotgun (WGS) entry which is preliminary data.</text>
</comment>
<dbReference type="PANTHER" id="PTHR30269:SF32">
    <property type="entry name" value="MEMBRANE TRANSPORTER PROTEIN-RELATED"/>
    <property type="match status" value="1"/>
</dbReference>
<dbReference type="Pfam" id="PF01925">
    <property type="entry name" value="TauE"/>
    <property type="match status" value="1"/>
</dbReference>
<comment type="subcellular location">
    <subcellularLocation>
        <location evidence="1 8">Cell membrane</location>
        <topology evidence="1 8">Multi-pass membrane protein</topology>
    </subcellularLocation>
</comment>
<evidence type="ECO:0000256" key="2">
    <source>
        <dbReference type="ARBA" id="ARBA00009142"/>
    </source>
</evidence>
<dbReference type="PANTHER" id="PTHR30269">
    <property type="entry name" value="TRANSMEMBRANE PROTEIN YFCA"/>
    <property type="match status" value="1"/>
</dbReference>
<proteinExistence type="inferred from homology"/>
<dbReference type="Proteomes" id="UP000217005">
    <property type="component" value="Unassembled WGS sequence"/>
</dbReference>
<dbReference type="OrthoDB" id="9800873at2"/>
<keyword evidence="4 8" id="KW-1003">Cell membrane</keyword>
<keyword evidence="7 8" id="KW-0472">Membrane</keyword>
<name>A0A261SHM1_9BORD</name>
<reference evidence="9 10" key="1">
    <citation type="submission" date="2017-05" db="EMBL/GenBank/DDBJ databases">
        <title>Complete and WGS of Bordetella genogroups.</title>
        <authorList>
            <person name="Spilker T."/>
            <person name="LiPuma J."/>
        </authorList>
    </citation>
    <scope>NUCLEOTIDE SEQUENCE [LARGE SCALE GENOMIC DNA]</scope>
    <source>
        <strain evidence="9 10">AU17610</strain>
    </source>
</reference>
<evidence type="ECO:0000256" key="3">
    <source>
        <dbReference type="ARBA" id="ARBA00022448"/>
    </source>
</evidence>
<evidence type="ECO:0000256" key="6">
    <source>
        <dbReference type="ARBA" id="ARBA00022989"/>
    </source>
</evidence>